<evidence type="ECO:0000256" key="1">
    <source>
        <dbReference type="SAM" id="MobiDB-lite"/>
    </source>
</evidence>
<organism evidence="2">
    <name type="scientific">bioreactor metagenome</name>
    <dbReference type="NCBI Taxonomy" id="1076179"/>
    <lineage>
        <taxon>unclassified sequences</taxon>
        <taxon>metagenomes</taxon>
        <taxon>ecological metagenomes</taxon>
    </lineage>
</organism>
<dbReference type="EMBL" id="VSSQ01082201">
    <property type="protein sequence ID" value="MPN30907.1"/>
    <property type="molecule type" value="Genomic_DNA"/>
</dbReference>
<sequence>MRGAVGSAETVHAAVGVAHPAEKEVLAVSRIHELRQSDLLEFIDAVGAAGAFPRRRQSRQQHRRQNRYDGNHDQQFNQCEAYSRRASRLYETGWMVHFFSPFNGVMSDPEWFARPVSMGNSIFV</sequence>
<comment type="caution">
    <text evidence="2">The sequence shown here is derived from an EMBL/GenBank/DDBJ whole genome shotgun (WGS) entry which is preliminary data.</text>
</comment>
<dbReference type="AlphaFoldDB" id="A0A645GW61"/>
<accession>A0A645GW61</accession>
<reference evidence="2" key="1">
    <citation type="submission" date="2019-08" db="EMBL/GenBank/DDBJ databases">
        <authorList>
            <person name="Kucharzyk K."/>
            <person name="Murdoch R.W."/>
            <person name="Higgins S."/>
            <person name="Loffler F."/>
        </authorList>
    </citation>
    <scope>NUCLEOTIDE SEQUENCE</scope>
</reference>
<gene>
    <name evidence="2" type="ORF">SDC9_178378</name>
</gene>
<feature type="compositionally biased region" description="Basic residues" evidence="1">
    <location>
        <begin position="53"/>
        <end position="65"/>
    </location>
</feature>
<evidence type="ECO:0000313" key="2">
    <source>
        <dbReference type="EMBL" id="MPN30907.1"/>
    </source>
</evidence>
<proteinExistence type="predicted"/>
<feature type="region of interest" description="Disordered" evidence="1">
    <location>
        <begin position="52"/>
        <end position="75"/>
    </location>
</feature>
<protein>
    <submittedName>
        <fullName evidence="2">Uncharacterized protein</fullName>
    </submittedName>
</protein>
<name>A0A645GW61_9ZZZZ</name>